<dbReference type="AlphaFoldDB" id="A0A6N7Z8W5"/>
<dbReference type="InterPro" id="IPR015421">
    <property type="entry name" value="PyrdxlP-dep_Trfase_major"/>
</dbReference>
<dbReference type="PANTHER" id="PTHR46577">
    <property type="entry name" value="HTH-TYPE TRANSCRIPTIONAL REGULATORY PROTEIN GABR"/>
    <property type="match status" value="1"/>
</dbReference>
<dbReference type="InterPro" id="IPR015424">
    <property type="entry name" value="PyrdxlP-dep_Trfase"/>
</dbReference>
<accession>A0A6N7Z8W5</accession>
<evidence type="ECO:0000313" key="3">
    <source>
        <dbReference type="Proteomes" id="UP000440096"/>
    </source>
</evidence>
<comment type="caution">
    <text evidence="2">The sequence shown here is derived from an EMBL/GenBank/DDBJ whole genome shotgun (WGS) entry which is preliminary data.</text>
</comment>
<dbReference type="GO" id="GO:0008483">
    <property type="term" value="F:transaminase activity"/>
    <property type="evidence" value="ECO:0007669"/>
    <property type="project" value="UniProtKB-KW"/>
</dbReference>
<dbReference type="SUPFAM" id="SSF53383">
    <property type="entry name" value="PLP-dependent transferases"/>
    <property type="match status" value="1"/>
</dbReference>
<proteinExistence type="predicted"/>
<evidence type="ECO:0000259" key="1">
    <source>
        <dbReference type="Pfam" id="PF00155"/>
    </source>
</evidence>
<dbReference type="OrthoDB" id="4336542at2"/>
<dbReference type="PANTHER" id="PTHR46577:SF1">
    <property type="entry name" value="HTH-TYPE TRANSCRIPTIONAL REGULATORY PROTEIN GABR"/>
    <property type="match status" value="1"/>
</dbReference>
<dbReference type="Pfam" id="PF00155">
    <property type="entry name" value="Aminotran_1_2"/>
    <property type="match status" value="1"/>
</dbReference>
<keyword evidence="2" id="KW-0808">Transferase</keyword>
<keyword evidence="2" id="KW-0032">Aminotransferase</keyword>
<sequence>MRRESGLDTAAKLGWSSIDLEHVRPDPALLPPLEDAVAAGARARWRPVDEQDGITPRLLAAVTPTWPYPAADWTVAGSGADGFRLACHAVARAGDVVAVAEPTDPLILETLRDLRIRIVPVTCDHEGPEPASLAEALARRPVAFVHQPRVAVPTGLSVSRERLAGLAASLDGLTVLEYDALGPLSAASPMSLGTLLPDVLHVRSYCHAYGPELRSGVVAGPAWLVERVRRLRALDTTWTGRILQDTQAFLIDDPDTGALLRQARTRYAARRAALAAALRAEDIVVHTTDGLGLWVPVADEIRALMSLAAQGVSVAAGSRYHSRPPAGQHVYVTIGLLPDDPGLAITLAGLIAAAARGRP</sequence>
<dbReference type="Gene3D" id="3.40.640.10">
    <property type="entry name" value="Type I PLP-dependent aspartate aminotransferase-like (Major domain)"/>
    <property type="match status" value="1"/>
</dbReference>
<gene>
    <name evidence="2" type="ORF">GKO32_25135</name>
</gene>
<dbReference type="InterPro" id="IPR051446">
    <property type="entry name" value="HTH_trans_reg/aminotransferase"/>
</dbReference>
<dbReference type="InterPro" id="IPR004839">
    <property type="entry name" value="Aminotransferase_I/II_large"/>
</dbReference>
<name>A0A6N7Z8W5_9PSEU</name>
<dbReference type="GO" id="GO:0030170">
    <property type="term" value="F:pyridoxal phosphate binding"/>
    <property type="evidence" value="ECO:0007669"/>
    <property type="project" value="InterPro"/>
</dbReference>
<reference evidence="2 3" key="1">
    <citation type="submission" date="2019-11" db="EMBL/GenBank/DDBJ databases">
        <title>Draft genome of Amycolatopsis RM579.</title>
        <authorList>
            <person name="Duangmal K."/>
            <person name="Mingma R."/>
        </authorList>
    </citation>
    <scope>NUCLEOTIDE SEQUENCE [LARGE SCALE GENOMIC DNA]</scope>
    <source>
        <strain evidence="2 3">RM579</strain>
    </source>
</reference>
<evidence type="ECO:0000313" key="2">
    <source>
        <dbReference type="EMBL" id="MTD57236.1"/>
    </source>
</evidence>
<organism evidence="2 3">
    <name type="scientific">Amycolatopsis pithecellobii</name>
    <dbReference type="NCBI Taxonomy" id="664692"/>
    <lineage>
        <taxon>Bacteria</taxon>
        <taxon>Bacillati</taxon>
        <taxon>Actinomycetota</taxon>
        <taxon>Actinomycetes</taxon>
        <taxon>Pseudonocardiales</taxon>
        <taxon>Pseudonocardiaceae</taxon>
        <taxon>Amycolatopsis</taxon>
    </lineage>
</organism>
<dbReference type="Proteomes" id="UP000440096">
    <property type="component" value="Unassembled WGS sequence"/>
</dbReference>
<protein>
    <submittedName>
        <fullName evidence="2">Aminotransferase class I/II-fold pyridoxal phosphate-dependent enzyme</fullName>
    </submittedName>
</protein>
<dbReference type="EMBL" id="WMBA01000045">
    <property type="protein sequence ID" value="MTD57236.1"/>
    <property type="molecule type" value="Genomic_DNA"/>
</dbReference>
<feature type="domain" description="Aminotransferase class I/classII large" evidence="1">
    <location>
        <begin position="73"/>
        <end position="319"/>
    </location>
</feature>
<keyword evidence="3" id="KW-1185">Reference proteome</keyword>